<evidence type="ECO:0000313" key="2">
    <source>
        <dbReference type="EMBL" id="KAJ1177417.1"/>
    </source>
</evidence>
<evidence type="ECO:0000313" key="3">
    <source>
        <dbReference type="Proteomes" id="UP001066276"/>
    </source>
</evidence>
<proteinExistence type="predicted"/>
<comment type="caution">
    <text evidence="2">The sequence shown here is derived from an EMBL/GenBank/DDBJ whole genome shotgun (WGS) entry which is preliminary data.</text>
</comment>
<organism evidence="2 3">
    <name type="scientific">Pleurodeles waltl</name>
    <name type="common">Iberian ribbed newt</name>
    <dbReference type="NCBI Taxonomy" id="8319"/>
    <lineage>
        <taxon>Eukaryota</taxon>
        <taxon>Metazoa</taxon>
        <taxon>Chordata</taxon>
        <taxon>Craniata</taxon>
        <taxon>Vertebrata</taxon>
        <taxon>Euteleostomi</taxon>
        <taxon>Amphibia</taxon>
        <taxon>Batrachia</taxon>
        <taxon>Caudata</taxon>
        <taxon>Salamandroidea</taxon>
        <taxon>Salamandridae</taxon>
        <taxon>Pleurodelinae</taxon>
        <taxon>Pleurodeles</taxon>
    </lineage>
</organism>
<keyword evidence="3" id="KW-1185">Reference proteome</keyword>
<protein>
    <recommendedName>
        <fullName evidence="4">Secreted protein</fullName>
    </recommendedName>
</protein>
<accession>A0AAV7TLB1</accession>
<evidence type="ECO:0000256" key="1">
    <source>
        <dbReference type="SAM" id="MobiDB-lite"/>
    </source>
</evidence>
<dbReference type="AlphaFoldDB" id="A0AAV7TLB1"/>
<dbReference type="EMBL" id="JANPWB010000006">
    <property type="protein sequence ID" value="KAJ1177417.1"/>
    <property type="molecule type" value="Genomic_DNA"/>
</dbReference>
<sequence>MPAGPGTVSGRSPVSRQSFLRALFSTLLPLARRGSSRPVCASVHVAGCLHPHRPSARAWLRKEPQRGRQRGQQRGSEPRYAFRGHACLTSASHGSAGRDFLGSR</sequence>
<feature type="region of interest" description="Disordered" evidence="1">
    <location>
        <begin position="56"/>
        <end position="80"/>
    </location>
</feature>
<gene>
    <name evidence="2" type="ORF">NDU88_002672</name>
</gene>
<name>A0AAV7TLB1_PLEWA</name>
<evidence type="ECO:0008006" key="4">
    <source>
        <dbReference type="Google" id="ProtNLM"/>
    </source>
</evidence>
<reference evidence="2" key="1">
    <citation type="journal article" date="2022" name="bioRxiv">
        <title>Sequencing and chromosome-scale assembly of the giantPleurodeles waltlgenome.</title>
        <authorList>
            <person name="Brown T."/>
            <person name="Elewa A."/>
            <person name="Iarovenko S."/>
            <person name="Subramanian E."/>
            <person name="Araus A.J."/>
            <person name="Petzold A."/>
            <person name="Susuki M."/>
            <person name="Suzuki K.-i.T."/>
            <person name="Hayashi T."/>
            <person name="Toyoda A."/>
            <person name="Oliveira C."/>
            <person name="Osipova E."/>
            <person name="Leigh N.D."/>
            <person name="Simon A."/>
            <person name="Yun M.H."/>
        </authorList>
    </citation>
    <scope>NUCLEOTIDE SEQUENCE</scope>
    <source>
        <strain evidence="2">20211129_DDA</strain>
        <tissue evidence="2">Liver</tissue>
    </source>
</reference>
<dbReference type="Proteomes" id="UP001066276">
    <property type="component" value="Chromosome 3_2"/>
</dbReference>